<accession>A0A264VVX3</accession>
<evidence type="ECO:0000313" key="2">
    <source>
        <dbReference type="EMBL" id="OZS74937.1"/>
    </source>
</evidence>
<dbReference type="AlphaFoldDB" id="A0A264VVX3"/>
<dbReference type="PANTHER" id="PTHR43462:SF2">
    <property type="entry name" value="THREONYL AND ALANYL TRNA SYNTHETASE SECOND ADDITIONAL DOMAIN-CONTAINING PROTEIN"/>
    <property type="match status" value="1"/>
</dbReference>
<dbReference type="Gene3D" id="2.40.30.130">
    <property type="match status" value="1"/>
</dbReference>
<dbReference type="RefSeq" id="WP_004260874.1">
    <property type="nucleotide sequence ID" value="NZ_ABDWLN020000011.1"/>
</dbReference>
<sequence>MQNNIYLSDTYQYEVETSLLVQGHDDEGHWIALKDNIFHPQGGGQPMDTAWVNDIPVRIKKQSGGLIVGYIPEGVTFSQENNVVARVDKEKRQRYAALHTAGHLLNWELRRFGWLAQKGHHFPDESRVEFSMMEGDVTPFDELDSQYIEDIVNQSIRSGRSVAIKQKDDLRISYIDQTEEMPCGGTHVSSLDNIQHFSIKSMKFKKGTLRISYDAQHAVI</sequence>
<dbReference type="Proteomes" id="UP000834611">
    <property type="component" value="Unassembled WGS sequence"/>
</dbReference>
<dbReference type="Gene3D" id="3.30.980.10">
    <property type="entry name" value="Threonyl-trna Synthetase, Chain A, domain 2"/>
    <property type="match status" value="1"/>
</dbReference>
<gene>
    <name evidence="1" type="primary">alaS_2</name>
    <name evidence="2" type="ORF">CHI95_08710</name>
    <name evidence="1" type="ORF">GHA_03610</name>
</gene>
<dbReference type="STRING" id="587.RB151_005540"/>
<evidence type="ECO:0000313" key="3">
    <source>
        <dbReference type="Proteomes" id="UP000216001"/>
    </source>
</evidence>
<dbReference type="EC" id="6.1.1.7" evidence="1"/>
<dbReference type="EMBL" id="NOWC01000008">
    <property type="protein sequence ID" value="OZS74937.1"/>
    <property type="molecule type" value="Genomic_DNA"/>
</dbReference>
<reference evidence="2 3" key="1">
    <citation type="submission" date="2017-07" db="EMBL/GenBank/DDBJ databases">
        <title>blaIMP-27 on transferable plasmids in Proteus mirabilis and Providencia rettgeri.</title>
        <authorList>
            <person name="Potter R."/>
        </authorList>
    </citation>
    <scope>NUCLEOTIDE SEQUENCE [LARGE SCALE GENOMIC DNA]</scope>
    <source>
        <strain evidence="2 3">PR1</strain>
    </source>
</reference>
<protein>
    <submittedName>
        <fullName evidence="1">Alanine--tRNA ligase</fullName>
        <ecNumber evidence="1">6.1.1.7</ecNumber>
    </submittedName>
</protein>
<dbReference type="SUPFAM" id="SSF55186">
    <property type="entry name" value="ThrRS/AlaRS common domain"/>
    <property type="match status" value="1"/>
</dbReference>
<organism evidence="2 3">
    <name type="scientific">Providencia rettgeri</name>
    <dbReference type="NCBI Taxonomy" id="587"/>
    <lineage>
        <taxon>Bacteria</taxon>
        <taxon>Pseudomonadati</taxon>
        <taxon>Pseudomonadota</taxon>
        <taxon>Gammaproteobacteria</taxon>
        <taxon>Enterobacterales</taxon>
        <taxon>Morganellaceae</taxon>
        <taxon>Providencia</taxon>
    </lineage>
</organism>
<dbReference type="InterPro" id="IPR018163">
    <property type="entry name" value="Thr/Ala-tRNA-synth_IIc_edit"/>
</dbReference>
<dbReference type="Proteomes" id="UP000216001">
    <property type="component" value="Unassembled WGS sequence"/>
</dbReference>
<dbReference type="PANTHER" id="PTHR43462">
    <property type="entry name" value="ALANYL-TRNA EDITING PROTEIN"/>
    <property type="match status" value="1"/>
</dbReference>
<dbReference type="InterPro" id="IPR051335">
    <property type="entry name" value="Alanyl-tRNA_Editing_Enzymes"/>
</dbReference>
<dbReference type="GO" id="GO:0000166">
    <property type="term" value="F:nucleotide binding"/>
    <property type="evidence" value="ECO:0007669"/>
    <property type="project" value="InterPro"/>
</dbReference>
<dbReference type="InterPro" id="IPR009000">
    <property type="entry name" value="Transl_B-barrel_sf"/>
</dbReference>
<comment type="caution">
    <text evidence="2">The sequence shown here is derived from an EMBL/GenBank/DDBJ whole genome shotgun (WGS) entry which is preliminary data.</text>
</comment>
<evidence type="ECO:0000313" key="1">
    <source>
        <dbReference type="EMBL" id="CAB5711352.1"/>
    </source>
</evidence>
<reference evidence="1" key="2">
    <citation type="submission" date="2020-05" db="EMBL/GenBank/DDBJ databases">
        <authorList>
            <person name="Delgado-Blas J."/>
        </authorList>
    </citation>
    <scope>NUCLEOTIDE SEQUENCE</scope>
    <source>
        <strain evidence="1">BB1453</strain>
    </source>
</reference>
<proteinExistence type="predicted"/>
<keyword evidence="1" id="KW-0436">Ligase</keyword>
<dbReference type="SUPFAM" id="SSF50447">
    <property type="entry name" value="Translation proteins"/>
    <property type="match status" value="1"/>
</dbReference>
<name>A0A264VVX3_PRORE</name>
<dbReference type="GO" id="GO:0004813">
    <property type="term" value="F:alanine-tRNA ligase activity"/>
    <property type="evidence" value="ECO:0007669"/>
    <property type="project" value="UniProtKB-EC"/>
</dbReference>
<dbReference type="EMBL" id="CAHPSF010000012">
    <property type="protein sequence ID" value="CAB5711352.1"/>
    <property type="molecule type" value="Genomic_DNA"/>
</dbReference>